<reference evidence="3" key="2">
    <citation type="submission" date="2025-08" db="UniProtKB">
        <authorList>
            <consortium name="RefSeq"/>
        </authorList>
    </citation>
    <scope>IDENTIFICATION</scope>
    <source>
        <tissue evidence="3">Leaves</tissue>
    </source>
</reference>
<sequence>MEGSSSLWGYGSASGSKTKEMIEQAKEELQILEAQQPDNFNCLKDELKSFISRLESQNLPLPSGHDNYKNSTGYSNISSVSTRESSACKKRKKEDSLDRQVMEDENIEGPKRKFQRVAGDGCSERRNRIDLAIERARECLEKIQRFKTSFC</sequence>
<feature type="compositionally biased region" description="Basic and acidic residues" evidence="1">
    <location>
        <begin position="93"/>
        <end position="102"/>
    </location>
</feature>
<proteinExistence type="predicted"/>
<evidence type="ECO:0000313" key="2">
    <source>
        <dbReference type="Proteomes" id="UP001652660"/>
    </source>
</evidence>
<reference evidence="2" key="1">
    <citation type="journal article" date="2025" name="Foods">
        <title>Unveiling the Microbial Signatures of Arabica Coffee Cherries: Insights into Ripeness Specific Diversity, Functional Traits, and Implications for Quality and Safety.</title>
        <authorList>
            <consortium name="RefSeq"/>
            <person name="Tenea G.N."/>
            <person name="Cifuentes V."/>
            <person name="Reyes P."/>
            <person name="Cevallos-Vallejos M."/>
        </authorList>
    </citation>
    <scope>NUCLEOTIDE SEQUENCE [LARGE SCALE GENOMIC DNA]</scope>
</reference>
<keyword evidence="2" id="KW-1185">Reference proteome</keyword>
<organism evidence="2 3">
    <name type="scientific">Coffea arabica</name>
    <name type="common">Arabian coffee</name>
    <dbReference type="NCBI Taxonomy" id="13443"/>
    <lineage>
        <taxon>Eukaryota</taxon>
        <taxon>Viridiplantae</taxon>
        <taxon>Streptophyta</taxon>
        <taxon>Embryophyta</taxon>
        <taxon>Tracheophyta</taxon>
        <taxon>Spermatophyta</taxon>
        <taxon>Magnoliopsida</taxon>
        <taxon>eudicotyledons</taxon>
        <taxon>Gunneridae</taxon>
        <taxon>Pentapetalae</taxon>
        <taxon>asterids</taxon>
        <taxon>lamiids</taxon>
        <taxon>Gentianales</taxon>
        <taxon>Rubiaceae</taxon>
        <taxon>Ixoroideae</taxon>
        <taxon>Gardenieae complex</taxon>
        <taxon>Bertiereae - Coffeeae clade</taxon>
        <taxon>Coffeeae</taxon>
        <taxon>Coffea</taxon>
    </lineage>
</organism>
<dbReference type="Proteomes" id="UP001652660">
    <property type="component" value="Chromosome 7e"/>
</dbReference>
<name>A0A6P6THV2_COFAR</name>
<evidence type="ECO:0000256" key="1">
    <source>
        <dbReference type="SAM" id="MobiDB-lite"/>
    </source>
</evidence>
<dbReference type="OrthoDB" id="1708398at2759"/>
<accession>A0A6P6THV2</accession>
<dbReference type="AlphaFoldDB" id="A0A6P6THV2"/>
<protein>
    <submittedName>
        <fullName evidence="3">Uncharacterized protein</fullName>
    </submittedName>
</protein>
<dbReference type="GeneID" id="113700962"/>
<dbReference type="RefSeq" id="XP_027077191.1">
    <property type="nucleotide sequence ID" value="XM_027221390.2"/>
</dbReference>
<evidence type="ECO:0000313" key="3">
    <source>
        <dbReference type="RefSeq" id="XP_027077191.1"/>
    </source>
</evidence>
<gene>
    <name evidence="3" type="primary">LOC113700962</name>
</gene>
<feature type="region of interest" description="Disordered" evidence="1">
    <location>
        <begin position="59"/>
        <end position="110"/>
    </location>
</feature>
<feature type="compositionally biased region" description="Polar residues" evidence="1">
    <location>
        <begin position="69"/>
        <end position="85"/>
    </location>
</feature>